<keyword evidence="1" id="KW-0472">Membrane</keyword>
<feature type="transmembrane region" description="Helical" evidence="1">
    <location>
        <begin position="73"/>
        <end position="97"/>
    </location>
</feature>
<protein>
    <submittedName>
        <fullName evidence="2">CbtA family protein</fullName>
    </submittedName>
</protein>
<evidence type="ECO:0000313" key="2">
    <source>
        <dbReference type="EMBL" id="MFC4031801.1"/>
    </source>
</evidence>
<name>A0ABV8HNP6_9ACTN</name>
<feature type="transmembrane region" description="Helical" evidence="1">
    <location>
        <begin position="147"/>
        <end position="167"/>
    </location>
</feature>
<dbReference type="Proteomes" id="UP001595765">
    <property type="component" value="Unassembled WGS sequence"/>
</dbReference>
<keyword evidence="3" id="KW-1185">Reference proteome</keyword>
<sequence length="286" mass="29764">MEKKLILRGLLAGAVAGLLAFLFARIFAEPQIGKAIDYESGRDAAQAALDKAAGLAPTAAGPDLFSRTIQADVGIGVGMIVFGTAMGALFAVAYAVCLGRVGGLRPRGLALAVAAGGFLGMYLVPFLKYPANPPAIGHEETIRARSGLYLIMVLCSVAFLVGAVWLGKRLQARFGNWNAVLLAGAAFVVAIGAVMLILPALGHLAVNKEQFGDQATETPLPLTDSKGAIVYPGFPADVLYTFRFYSVAAQLLLWSAIGLVFAPLAERLLQPGPDRPAVPAPAPVPV</sequence>
<evidence type="ECO:0000256" key="1">
    <source>
        <dbReference type="SAM" id="Phobius"/>
    </source>
</evidence>
<evidence type="ECO:0000313" key="3">
    <source>
        <dbReference type="Proteomes" id="UP001595765"/>
    </source>
</evidence>
<keyword evidence="1" id="KW-0812">Transmembrane</keyword>
<proteinExistence type="predicted"/>
<accession>A0ABV8HNP6</accession>
<gene>
    <name evidence="2" type="ORF">ACFO3J_09950</name>
</gene>
<feature type="transmembrane region" description="Helical" evidence="1">
    <location>
        <begin position="244"/>
        <end position="265"/>
    </location>
</feature>
<dbReference type="Pfam" id="PF09490">
    <property type="entry name" value="CbtA"/>
    <property type="match status" value="1"/>
</dbReference>
<dbReference type="EMBL" id="JBHSBB010000008">
    <property type="protein sequence ID" value="MFC4031801.1"/>
    <property type="molecule type" value="Genomic_DNA"/>
</dbReference>
<dbReference type="RefSeq" id="WP_386428183.1">
    <property type="nucleotide sequence ID" value="NZ_JBHSBB010000008.1"/>
</dbReference>
<comment type="caution">
    <text evidence="2">The sequence shown here is derived from an EMBL/GenBank/DDBJ whole genome shotgun (WGS) entry which is preliminary data.</text>
</comment>
<dbReference type="InterPro" id="IPR012666">
    <property type="entry name" value="CbtA_put"/>
</dbReference>
<keyword evidence="1" id="KW-1133">Transmembrane helix</keyword>
<reference evidence="3" key="1">
    <citation type="journal article" date="2019" name="Int. J. Syst. Evol. Microbiol.">
        <title>The Global Catalogue of Microorganisms (GCM) 10K type strain sequencing project: providing services to taxonomists for standard genome sequencing and annotation.</title>
        <authorList>
            <consortium name="The Broad Institute Genomics Platform"/>
            <consortium name="The Broad Institute Genome Sequencing Center for Infectious Disease"/>
            <person name="Wu L."/>
            <person name="Ma J."/>
        </authorList>
    </citation>
    <scope>NUCLEOTIDE SEQUENCE [LARGE SCALE GENOMIC DNA]</scope>
    <source>
        <strain evidence="3">CGMCC 4.7237</strain>
    </source>
</reference>
<feature type="transmembrane region" description="Helical" evidence="1">
    <location>
        <begin position="109"/>
        <end position="127"/>
    </location>
</feature>
<feature type="transmembrane region" description="Helical" evidence="1">
    <location>
        <begin position="179"/>
        <end position="201"/>
    </location>
</feature>
<organism evidence="2 3">
    <name type="scientific">Streptomyces polygonati</name>
    <dbReference type="NCBI Taxonomy" id="1617087"/>
    <lineage>
        <taxon>Bacteria</taxon>
        <taxon>Bacillati</taxon>
        <taxon>Actinomycetota</taxon>
        <taxon>Actinomycetes</taxon>
        <taxon>Kitasatosporales</taxon>
        <taxon>Streptomycetaceae</taxon>
        <taxon>Streptomyces</taxon>
    </lineage>
</organism>